<dbReference type="Pfam" id="PF01494">
    <property type="entry name" value="FAD_binding_3"/>
    <property type="match status" value="1"/>
</dbReference>
<dbReference type="InterPro" id="IPR050641">
    <property type="entry name" value="RIFMO-like"/>
</dbReference>
<organism evidence="7 8">
    <name type="scientific">Colletotrichum tofieldiae</name>
    <dbReference type="NCBI Taxonomy" id="708197"/>
    <lineage>
        <taxon>Eukaryota</taxon>
        <taxon>Fungi</taxon>
        <taxon>Dikarya</taxon>
        <taxon>Ascomycota</taxon>
        <taxon>Pezizomycotina</taxon>
        <taxon>Sordariomycetes</taxon>
        <taxon>Hypocreomycetidae</taxon>
        <taxon>Glomerellales</taxon>
        <taxon>Glomerellaceae</taxon>
        <taxon>Colletotrichum</taxon>
        <taxon>Colletotrichum spaethianum species complex</taxon>
    </lineage>
</organism>
<dbReference type="PANTHER" id="PTHR43004:SF5">
    <property type="entry name" value="FAD-BINDING DOMAIN-CONTAINING PROTEIN"/>
    <property type="match status" value="1"/>
</dbReference>
<feature type="domain" description="FAD-binding" evidence="5">
    <location>
        <begin position="68"/>
        <end position="173"/>
    </location>
</feature>
<dbReference type="PANTHER" id="PTHR43004">
    <property type="entry name" value="TRK SYSTEM POTASSIUM UPTAKE PROTEIN"/>
    <property type="match status" value="1"/>
</dbReference>
<dbReference type="EMBL" id="LFIV01000039">
    <property type="protein sequence ID" value="KZL73883.1"/>
    <property type="molecule type" value="Genomic_DNA"/>
</dbReference>
<dbReference type="PRINTS" id="PR00420">
    <property type="entry name" value="RNGMNOXGNASE"/>
</dbReference>
<dbReference type="AlphaFoldDB" id="A0A166UW65"/>
<keyword evidence="4" id="KW-0560">Oxidoreductase</keyword>
<reference evidence="7 8" key="1">
    <citation type="submission" date="2015-06" db="EMBL/GenBank/DDBJ databases">
        <title>Survival trade-offs in plant roots during colonization by closely related pathogenic and mutualistic fungi.</title>
        <authorList>
            <person name="Hacquard S."/>
            <person name="Kracher B."/>
            <person name="Hiruma K."/>
            <person name="Weinman A."/>
            <person name="Muench P."/>
            <person name="Garrido Oter R."/>
            <person name="Ver Loren van Themaat E."/>
            <person name="Dallerey J.-F."/>
            <person name="Damm U."/>
            <person name="Henrissat B."/>
            <person name="Lespinet O."/>
            <person name="Thon M."/>
            <person name="Kemen E."/>
            <person name="McHardy A.C."/>
            <person name="Schulze-Lefert P."/>
            <person name="O'Connell R.J."/>
        </authorList>
    </citation>
    <scope>NUCLEOTIDE SEQUENCE [LARGE SCALE GENOMIC DNA]</scope>
    <source>
        <strain evidence="7 8">0861</strain>
    </source>
</reference>
<dbReference type="Proteomes" id="UP000076552">
    <property type="component" value="Unassembled WGS sequence"/>
</dbReference>
<evidence type="ECO:0000256" key="3">
    <source>
        <dbReference type="ARBA" id="ARBA00022827"/>
    </source>
</evidence>
<dbReference type="SUPFAM" id="SSF52833">
    <property type="entry name" value="Thioredoxin-like"/>
    <property type="match status" value="1"/>
</dbReference>
<dbReference type="GO" id="GO:0016709">
    <property type="term" value="F:oxidoreductase activity, acting on paired donors, with incorporation or reduction of molecular oxygen, NAD(P)H as one donor, and incorporation of one atom of oxygen"/>
    <property type="evidence" value="ECO:0007669"/>
    <property type="project" value="UniProtKB-ARBA"/>
</dbReference>
<evidence type="ECO:0000256" key="4">
    <source>
        <dbReference type="ARBA" id="ARBA00023002"/>
    </source>
</evidence>
<evidence type="ECO:0000313" key="8">
    <source>
        <dbReference type="Proteomes" id="UP000076552"/>
    </source>
</evidence>
<dbReference type="Gene3D" id="3.50.50.60">
    <property type="entry name" value="FAD/NAD(P)-binding domain"/>
    <property type="match status" value="1"/>
</dbReference>
<dbReference type="GO" id="GO:0071949">
    <property type="term" value="F:FAD binding"/>
    <property type="evidence" value="ECO:0007669"/>
    <property type="project" value="InterPro"/>
</dbReference>
<dbReference type="InterPro" id="IPR036188">
    <property type="entry name" value="FAD/NAD-bd_sf"/>
</dbReference>
<evidence type="ECO:0000256" key="2">
    <source>
        <dbReference type="ARBA" id="ARBA00022630"/>
    </source>
</evidence>
<dbReference type="InterPro" id="IPR002938">
    <property type="entry name" value="FAD-bd"/>
</dbReference>
<comment type="caution">
    <text evidence="7">The sequence shown here is derived from an EMBL/GenBank/DDBJ whole genome shotgun (WGS) entry which is preliminary data.</text>
</comment>
<evidence type="ECO:0000256" key="1">
    <source>
        <dbReference type="ARBA" id="ARBA00007801"/>
    </source>
</evidence>
<feature type="domain" description="Phenol hydroxylase-like C-terminal dimerisation" evidence="6">
    <location>
        <begin position="228"/>
        <end position="381"/>
    </location>
</feature>
<sequence length="382" mass="42025">MLQESTQHEWVRIDGKMETDMPDANLGSSSIETAKHGNVLWVKLDKDAYRIGYALTPELRAKYPQGLTQEQAVEEAIESLKPFNLAIPRVDWWTSYSVIQGVAATMQKDNFVLLAGDAAHVHSSGFAQGMNTGVHDATNLIWKLAGTIKGWYNPFVLTSYDSERRPIAHKLIEMDKLASDAISGNIPIRYRELVAKEANADDIVTKIYSENVAFVSGLGISYALSLINHEPLSGTVMAGHRAPDAVLKQPGRRITIRLFDVTRAYGRWSILVFGGYHTVTQSKLITLRDQLLADKTGLATRYFSVLKLSTIIAGSTSSAWEVFDGPGMGKLYFDPEGAAHCLYGVSLNSGAVVVIRPDGIMGFATALNESDKLEEYFKGFCL</sequence>
<proteinExistence type="inferred from homology"/>
<keyword evidence="8" id="KW-1185">Reference proteome</keyword>
<evidence type="ECO:0000259" key="5">
    <source>
        <dbReference type="Pfam" id="PF01494"/>
    </source>
</evidence>
<dbReference type="Gene3D" id="3.40.30.20">
    <property type="match status" value="1"/>
</dbReference>
<keyword evidence="7" id="KW-0503">Monooxygenase</keyword>
<protein>
    <submittedName>
        <fullName evidence="7">Pentachlorophenol 4-monooxygenase</fullName>
    </submittedName>
</protein>
<dbReference type="InterPro" id="IPR012941">
    <property type="entry name" value="Phe_hydrox_C_dim_dom"/>
</dbReference>
<dbReference type="SUPFAM" id="SSF54373">
    <property type="entry name" value="FAD-linked reductases, C-terminal domain"/>
    <property type="match status" value="1"/>
</dbReference>
<name>A0A166UW65_9PEZI</name>
<comment type="similarity">
    <text evidence="1">Belongs to the PheA/TfdB FAD monooxygenase family.</text>
</comment>
<accession>A0A166UW65</accession>
<gene>
    <name evidence="7" type="ORF">CT0861_08422</name>
</gene>
<keyword evidence="2" id="KW-0285">Flavoprotein</keyword>
<dbReference type="STRING" id="708197.A0A166UW65"/>
<dbReference type="SUPFAM" id="SSF51905">
    <property type="entry name" value="FAD/NAD(P)-binding domain"/>
    <property type="match status" value="1"/>
</dbReference>
<evidence type="ECO:0000313" key="7">
    <source>
        <dbReference type="EMBL" id="KZL73883.1"/>
    </source>
</evidence>
<dbReference type="Gene3D" id="3.30.9.10">
    <property type="entry name" value="D-Amino Acid Oxidase, subunit A, domain 2"/>
    <property type="match status" value="1"/>
</dbReference>
<dbReference type="InterPro" id="IPR038220">
    <property type="entry name" value="PHOX_C_sf"/>
</dbReference>
<keyword evidence="3" id="KW-0274">FAD</keyword>
<dbReference type="InterPro" id="IPR036249">
    <property type="entry name" value="Thioredoxin-like_sf"/>
</dbReference>
<evidence type="ECO:0000259" key="6">
    <source>
        <dbReference type="Pfam" id="PF07976"/>
    </source>
</evidence>
<dbReference type="Pfam" id="PF07976">
    <property type="entry name" value="Phe_hydrox_dim"/>
    <property type="match status" value="1"/>
</dbReference>